<feature type="region of interest" description="Disordered" evidence="6">
    <location>
        <begin position="416"/>
        <end position="457"/>
    </location>
</feature>
<dbReference type="InterPro" id="IPR015943">
    <property type="entry name" value="WD40/YVTN_repeat-like_dom_sf"/>
</dbReference>
<keyword evidence="5" id="KW-0698">rRNA processing</keyword>
<dbReference type="EMBL" id="VDEP01000442">
    <property type="protein sequence ID" value="KAA1080158.1"/>
    <property type="molecule type" value="Genomic_DNA"/>
</dbReference>
<dbReference type="PROSITE" id="PS50294">
    <property type="entry name" value="WD_REPEATS_REGION"/>
    <property type="match status" value="2"/>
</dbReference>
<feature type="region of interest" description="Disordered" evidence="6">
    <location>
        <begin position="479"/>
        <end position="503"/>
    </location>
</feature>
<dbReference type="PROSITE" id="PS50082">
    <property type="entry name" value="WD_REPEATS_2"/>
    <property type="match status" value="2"/>
</dbReference>
<evidence type="ECO:0000256" key="4">
    <source>
        <dbReference type="PROSITE-ProRule" id="PRU00221"/>
    </source>
</evidence>
<accession>A0A5B0MVS1</accession>
<dbReference type="AlphaFoldDB" id="A0A5B0MVS1"/>
<evidence type="ECO:0000256" key="1">
    <source>
        <dbReference type="ARBA" id="ARBA00010143"/>
    </source>
</evidence>
<comment type="caution">
    <text evidence="7">The sequence shown here is derived from an EMBL/GenBank/DDBJ whole genome shotgun (WGS) entry which is preliminary data.</text>
</comment>
<dbReference type="InterPro" id="IPR045227">
    <property type="entry name" value="WDR18/Ipi3/RID3"/>
</dbReference>
<comment type="similarity">
    <text evidence="1 5">Belongs to the WD repeat IPI3/WDR18 family.</text>
</comment>
<dbReference type="InterPro" id="IPR001680">
    <property type="entry name" value="WD40_rpt"/>
</dbReference>
<feature type="compositionally biased region" description="Polar residues" evidence="6">
    <location>
        <begin position="323"/>
        <end position="339"/>
    </location>
</feature>
<protein>
    <recommendedName>
        <fullName evidence="5">Pre-rRNA-processing protein IPI3</fullName>
    </recommendedName>
</protein>
<evidence type="ECO:0000256" key="2">
    <source>
        <dbReference type="ARBA" id="ARBA00022574"/>
    </source>
</evidence>
<dbReference type="GO" id="GO:0006364">
    <property type="term" value="P:rRNA processing"/>
    <property type="evidence" value="ECO:0007669"/>
    <property type="project" value="UniProtKB-UniRule"/>
</dbReference>
<gene>
    <name evidence="7" type="primary">IPI3_1</name>
    <name evidence="7" type="ORF">PGTUg99_017551</name>
</gene>
<feature type="repeat" description="WD" evidence="4">
    <location>
        <begin position="142"/>
        <end position="175"/>
    </location>
</feature>
<reference evidence="7 8" key="1">
    <citation type="submission" date="2019-05" db="EMBL/GenBank/DDBJ databases">
        <title>Emergence of the Ug99 lineage of the wheat stem rust pathogen through somatic hybridization.</title>
        <authorList>
            <person name="Li F."/>
            <person name="Upadhyaya N.M."/>
            <person name="Sperschneider J."/>
            <person name="Matny O."/>
            <person name="Nguyen-Phuc H."/>
            <person name="Mago R."/>
            <person name="Raley C."/>
            <person name="Miller M.E."/>
            <person name="Silverstein K.A.T."/>
            <person name="Henningsen E."/>
            <person name="Hirsch C.D."/>
            <person name="Visser B."/>
            <person name="Pretorius Z.A."/>
            <person name="Steffenson B.J."/>
            <person name="Schwessinger B."/>
            <person name="Dodds P.N."/>
            <person name="Figueroa M."/>
        </authorList>
    </citation>
    <scope>NUCLEOTIDE SEQUENCE [LARGE SCALE GENOMIC DNA]</scope>
    <source>
        <strain evidence="7 8">Ug99</strain>
    </source>
</reference>
<dbReference type="GO" id="GO:0005656">
    <property type="term" value="C:nuclear pre-replicative complex"/>
    <property type="evidence" value="ECO:0007669"/>
    <property type="project" value="TreeGrafter"/>
</dbReference>
<evidence type="ECO:0000256" key="5">
    <source>
        <dbReference type="RuleBase" id="RU369067"/>
    </source>
</evidence>
<dbReference type="PROSITE" id="PS00678">
    <property type="entry name" value="WD_REPEATS_1"/>
    <property type="match status" value="1"/>
</dbReference>
<dbReference type="GO" id="GO:0120330">
    <property type="term" value="C:rixosome complex"/>
    <property type="evidence" value="ECO:0007669"/>
    <property type="project" value="UniProtKB-UniRule"/>
</dbReference>
<keyword evidence="5" id="KW-0539">Nucleus</keyword>
<evidence type="ECO:0000313" key="7">
    <source>
        <dbReference type="EMBL" id="KAA1080158.1"/>
    </source>
</evidence>
<evidence type="ECO:0000256" key="3">
    <source>
        <dbReference type="ARBA" id="ARBA00022737"/>
    </source>
</evidence>
<evidence type="ECO:0000313" key="8">
    <source>
        <dbReference type="Proteomes" id="UP000325313"/>
    </source>
</evidence>
<dbReference type="InterPro" id="IPR019775">
    <property type="entry name" value="WD40_repeat_CS"/>
</dbReference>
<feature type="compositionally biased region" description="Low complexity" evidence="6">
    <location>
        <begin position="416"/>
        <end position="441"/>
    </location>
</feature>
<dbReference type="InterPro" id="IPR036322">
    <property type="entry name" value="WD40_repeat_dom_sf"/>
</dbReference>
<feature type="region of interest" description="Disordered" evidence="6">
    <location>
        <begin position="307"/>
        <end position="339"/>
    </location>
</feature>
<comment type="function">
    <text evidence="5">Component of the RIX1 complex required for processing of ITS2 sequences from 35S pre-rRNA.</text>
</comment>
<dbReference type="GO" id="GO:0006261">
    <property type="term" value="P:DNA-templated DNA replication"/>
    <property type="evidence" value="ECO:0007669"/>
    <property type="project" value="TreeGrafter"/>
</dbReference>
<organism evidence="7 8">
    <name type="scientific">Puccinia graminis f. sp. tritici</name>
    <dbReference type="NCBI Taxonomy" id="56615"/>
    <lineage>
        <taxon>Eukaryota</taxon>
        <taxon>Fungi</taxon>
        <taxon>Dikarya</taxon>
        <taxon>Basidiomycota</taxon>
        <taxon>Pucciniomycotina</taxon>
        <taxon>Pucciniomycetes</taxon>
        <taxon>Pucciniales</taxon>
        <taxon>Pucciniaceae</taxon>
        <taxon>Puccinia</taxon>
    </lineage>
</organism>
<dbReference type="PANTHER" id="PTHR18763:SF0">
    <property type="entry name" value="WD REPEAT-CONTAINING PROTEIN 18"/>
    <property type="match status" value="1"/>
</dbReference>
<comment type="subcellular location">
    <subcellularLocation>
        <location evidence="5">Nucleus</location>
    </subcellularLocation>
</comment>
<dbReference type="SUPFAM" id="SSF50978">
    <property type="entry name" value="WD40 repeat-like"/>
    <property type="match status" value="1"/>
</dbReference>
<name>A0A5B0MVS1_PUCGR</name>
<keyword evidence="2 4" id="KW-0853">WD repeat</keyword>
<dbReference type="Pfam" id="PF00400">
    <property type="entry name" value="WD40"/>
    <property type="match status" value="3"/>
</dbReference>
<comment type="subunit">
    <text evidence="5">Component of the RIX1 complex, composed of IPI1, RIX1/IPI2 and IPI3 in a 1:2:2 stoichiometry. The complex interacts (via RIX1) with MDN1 (via its hexameric AAA ATPase ring) and the pre-60S ribosome particles.</text>
</comment>
<dbReference type="Gene3D" id="2.130.10.10">
    <property type="entry name" value="YVTN repeat-like/Quinoprotein amine dehydrogenase"/>
    <property type="match status" value="1"/>
</dbReference>
<feature type="repeat" description="WD" evidence="4">
    <location>
        <begin position="107"/>
        <end position="141"/>
    </location>
</feature>
<dbReference type="SMART" id="SM00320">
    <property type="entry name" value="WD40"/>
    <property type="match status" value="3"/>
</dbReference>
<proteinExistence type="inferred from homology"/>
<dbReference type="Proteomes" id="UP000325313">
    <property type="component" value="Unassembled WGS sequence"/>
</dbReference>
<keyword evidence="3" id="KW-0677">Repeat</keyword>
<sequence>MSTSAILFSGLPNSSEGTQTITFHELSTSSQVHQLKSPANAAFGLSSTVQNAGLPPRKTLACLPSTNSLGSTVLTISGKDGRNGILLWSTLAGKPTPSHRLIPPGRVIVVALSPSGTYLASGSADGVIMLWELSTGTLLASFDGHYKSVTCLAFSDDEAALVSASEDSMCSVWSIPTLVDEAFDSNLSHTPYSIFSDHTLPISDLFISKGCFPDLRIFTASLDQTIKIWSPLYPSSPLLSTFAVPGPAHHLAVDPLERFIIVSYATMLKNESQEPQQANGTASQPQQSSTIPASTLKIIPLFSRPSHAAPQGGVSRVHGPSGLVQQTESGNEEVSYTSPRSTQITALHLPSPIVSSSVVLCGLSNGKVVHLSMPSLQPLGQTVPHPNAAGEAKDPVVYLSTFARPADLLSSSVADALSGPDHSGSSSVSPRPVGVLGRVVGKNGDPQRGSVPLQAGQPQRACRELCTMLKIEQVDEHALNQDDPFSLPSREPRPDSTSSALHSLPDHSLVHSHQPAVGDHQLKSQTDSIEKLTAETVHLKAQLKQALAFNDSLWAGIVDGTLAFKESALPPS</sequence>
<dbReference type="PANTHER" id="PTHR18763">
    <property type="entry name" value="WD-REPEAT PROTEIN 18"/>
    <property type="match status" value="1"/>
</dbReference>
<evidence type="ECO:0000256" key="6">
    <source>
        <dbReference type="SAM" id="MobiDB-lite"/>
    </source>
</evidence>
<dbReference type="FunFam" id="2.130.10.10:FF:001940">
    <property type="entry name" value="Pre-rRNA-processing protein IPI3"/>
    <property type="match status" value="1"/>
</dbReference>